<protein>
    <submittedName>
        <fullName evidence="1">Uncharacterized protein</fullName>
    </submittedName>
</protein>
<organism evidence="1 2">
    <name type="scientific">Lentinula raphanica</name>
    <dbReference type="NCBI Taxonomy" id="153919"/>
    <lineage>
        <taxon>Eukaryota</taxon>
        <taxon>Fungi</taxon>
        <taxon>Dikarya</taxon>
        <taxon>Basidiomycota</taxon>
        <taxon>Agaricomycotina</taxon>
        <taxon>Agaricomycetes</taxon>
        <taxon>Agaricomycetidae</taxon>
        <taxon>Agaricales</taxon>
        <taxon>Marasmiineae</taxon>
        <taxon>Omphalotaceae</taxon>
        <taxon>Lentinula</taxon>
    </lineage>
</organism>
<evidence type="ECO:0000313" key="2">
    <source>
        <dbReference type="Proteomes" id="UP001163846"/>
    </source>
</evidence>
<evidence type="ECO:0000313" key="1">
    <source>
        <dbReference type="EMBL" id="KAJ3832192.1"/>
    </source>
</evidence>
<name>A0AA38NX17_9AGAR</name>
<keyword evidence="2" id="KW-1185">Reference proteome</keyword>
<dbReference type="Proteomes" id="UP001163846">
    <property type="component" value="Unassembled WGS sequence"/>
</dbReference>
<accession>A0AA38NX17</accession>
<sequence length="342" mass="39389">MQFLSSRSPSIETHLSTPSSTLLRHISYISPTSNSSAMVKIHAGVVILGSLLQMGVTSVLAVPVATSVQLQEKGLNSVALSVVGAEASSAQHSPRSAPIATATNVEETKVVRRGPKAHEFLERLRKHFTDHQKCTPEFLWTLPGDYFPEMAENIQLKLRLWDTRLTKWAKMKINERLQQWEANPTDKERKELLAFWFDGLALYGRCIFRSEISKDFEREGHFLYLDNQVMRGKILVKDLLDTVTPEFRENMIKDLKEKSKDKSTPRLVKTRLRQRIREFNERPDNPRAKETLGWWWDQLMNEGEFSKYNSKYSYELGVVSTELYEDHDLRQNGAGKGKAHYY</sequence>
<gene>
    <name evidence="1" type="ORF">F5878DRAFT_666795</name>
</gene>
<reference evidence="1" key="1">
    <citation type="submission" date="2022-08" db="EMBL/GenBank/DDBJ databases">
        <authorList>
            <consortium name="DOE Joint Genome Institute"/>
            <person name="Min B."/>
            <person name="Riley R."/>
            <person name="Sierra-Patev S."/>
            <person name="Naranjo-Ortiz M."/>
            <person name="Looney B."/>
            <person name="Konkel Z."/>
            <person name="Slot J.C."/>
            <person name="Sakamoto Y."/>
            <person name="Steenwyk J.L."/>
            <person name="Rokas A."/>
            <person name="Carro J."/>
            <person name="Camarero S."/>
            <person name="Ferreira P."/>
            <person name="Molpeceres G."/>
            <person name="Ruiz-Duenas F.J."/>
            <person name="Serrano A."/>
            <person name="Henrissat B."/>
            <person name="Drula E."/>
            <person name="Hughes K.W."/>
            <person name="Mata J.L."/>
            <person name="Ishikawa N.K."/>
            <person name="Vargas-Isla R."/>
            <person name="Ushijima S."/>
            <person name="Smith C.A."/>
            <person name="Ahrendt S."/>
            <person name="Andreopoulos W."/>
            <person name="He G."/>
            <person name="Labutti K."/>
            <person name="Lipzen A."/>
            <person name="Ng V."/>
            <person name="Sandor L."/>
            <person name="Barry K."/>
            <person name="Martinez A.T."/>
            <person name="Xiao Y."/>
            <person name="Gibbons J.G."/>
            <person name="Terashima K."/>
            <person name="Hibbett D.S."/>
            <person name="Grigoriev I.V."/>
        </authorList>
    </citation>
    <scope>NUCLEOTIDE SEQUENCE</scope>
    <source>
        <strain evidence="1">TFB9207</strain>
    </source>
</reference>
<dbReference type="AlphaFoldDB" id="A0AA38NX17"/>
<comment type="caution">
    <text evidence="1">The sequence shown here is derived from an EMBL/GenBank/DDBJ whole genome shotgun (WGS) entry which is preliminary data.</text>
</comment>
<dbReference type="EMBL" id="MU807046">
    <property type="protein sequence ID" value="KAJ3832192.1"/>
    <property type="molecule type" value="Genomic_DNA"/>
</dbReference>
<proteinExistence type="predicted"/>